<evidence type="ECO:0000313" key="1">
    <source>
        <dbReference type="EMBL" id="KAG5595830.1"/>
    </source>
</evidence>
<organism evidence="1 2">
    <name type="scientific">Solanum commersonii</name>
    <name type="common">Commerson's wild potato</name>
    <name type="synonym">Commerson's nightshade</name>
    <dbReference type="NCBI Taxonomy" id="4109"/>
    <lineage>
        <taxon>Eukaryota</taxon>
        <taxon>Viridiplantae</taxon>
        <taxon>Streptophyta</taxon>
        <taxon>Embryophyta</taxon>
        <taxon>Tracheophyta</taxon>
        <taxon>Spermatophyta</taxon>
        <taxon>Magnoliopsida</taxon>
        <taxon>eudicotyledons</taxon>
        <taxon>Gunneridae</taxon>
        <taxon>Pentapetalae</taxon>
        <taxon>asterids</taxon>
        <taxon>lamiids</taxon>
        <taxon>Solanales</taxon>
        <taxon>Solanaceae</taxon>
        <taxon>Solanoideae</taxon>
        <taxon>Solaneae</taxon>
        <taxon>Solanum</taxon>
    </lineage>
</organism>
<comment type="caution">
    <text evidence="1">The sequence shown here is derived from an EMBL/GenBank/DDBJ whole genome shotgun (WGS) entry which is preliminary data.</text>
</comment>
<proteinExistence type="predicted"/>
<evidence type="ECO:0000313" key="2">
    <source>
        <dbReference type="Proteomes" id="UP000824120"/>
    </source>
</evidence>
<dbReference type="AlphaFoldDB" id="A0A9J5YA32"/>
<protein>
    <submittedName>
        <fullName evidence="1">Uncharacterized protein</fullName>
    </submittedName>
</protein>
<dbReference type="Proteomes" id="UP000824120">
    <property type="component" value="Chromosome 7"/>
</dbReference>
<dbReference type="EMBL" id="JACXVP010000007">
    <property type="protein sequence ID" value="KAG5595830.1"/>
    <property type="molecule type" value="Genomic_DNA"/>
</dbReference>
<reference evidence="1 2" key="1">
    <citation type="submission" date="2020-09" db="EMBL/GenBank/DDBJ databases">
        <title>De no assembly of potato wild relative species, Solanum commersonii.</title>
        <authorList>
            <person name="Cho K."/>
        </authorList>
    </citation>
    <scope>NUCLEOTIDE SEQUENCE [LARGE SCALE GENOMIC DNA]</scope>
    <source>
        <strain evidence="1">LZ3.2</strain>
        <tissue evidence="1">Leaf</tissue>
    </source>
</reference>
<keyword evidence="2" id="KW-1185">Reference proteome</keyword>
<gene>
    <name evidence="1" type="ORF">H5410_037062</name>
</gene>
<name>A0A9J5YA32_SOLCO</name>
<accession>A0A9J5YA32</accession>
<sequence>MLRVLMALKALLDGSALPKFITHTNLVILERDEDGWNANLLQEYFNEEMNGQILQALGKGQK</sequence>